<evidence type="ECO:0008006" key="4">
    <source>
        <dbReference type="Google" id="ProtNLM"/>
    </source>
</evidence>
<dbReference type="OrthoDB" id="6220758at2759"/>
<evidence type="ECO:0000313" key="3">
    <source>
        <dbReference type="Proteomes" id="UP000593567"/>
    </source>
</evidence>
<name>A0A7J7KC65_BUGNE</name>
<sequence length="159" mass="17924">MDYVLPDYTLVKRYVRTPDQPANKQQQVIRMNSERFSVPEVLFRPSDIGIEQIGLAEAINHVISLTDPAMQPHFTSNIILTGGNSLFPGFKQRVFDDVRSSTDIFFDVKVHLPSNPITYAWEGGSTLAASSQFQKVAVSREAYNEHGANVFLENKHEIL</sequence>
<evidence type="ECO:0000256" key="1">
    <source>
        <dbReference type="ARBA" id="ARBA00003520"/>
    </source>
</evidence>
<dbReference type="Pfam" id="PF00022">
    <property type="entry name" value="Actin"/>
    <property type="match status" value="1"/>
</dbReference>
<comment type="function">
    <text evidence="1">Actins are highly conserved proteins that are involved in various types of cell motility and are ubiquitously expressed in all eukaryotic cells.</text>
</comment>
<dbReference type="SUPFAM" id="SSF53067">
    <property type="entry name" value="Actin-like ATPase domain"/>
    <property type="match status" value="1"/>
</dbReference>
<dbReference type="EMBL" id="VXIV02000760">
    <property type="protein sequence ID" value="KAF6036219.1"/>
    <property type="molecule type" value="Genomic_DNA"/>
</dbReference>
<organism evidence="2 3">
    <name type="scientific">Bugula neritina</name>
    <name type="common">Brown bryozoan</name>
    <name type="synonym">Sertularia neritina</name>
    <dbReference type="NCBI Taxonomy" id="10212"/>
    <lineage>
        <taxon>Eukaryota</taxon>
        <taxon>Metazoa</taxon>
        <taxon>Spiralia</taxon>
        <taxon>Lophotrochozoa</taxon>
        <taxon>Bryozoa</taxon>
        <taxon>Gymnolaemata</taxon>
        <taxon>Cheilostomatida</taxon>
        <taxon>Flustrina</taxon>
        <taxon>Buguloidea</taxon>
        <taxon>Bugulidae</taxon>
        <taxon>Bugula</taxon>
    </lineage>
</organism>
<comment type="caution">
    <text evidence="2">The sequence shown here is derived from an EMBL/GenBank/DDBJ whole genome shotgun (WGS) entry which is preliminary data.</text>
</comment>
<protein>
    <recommendedName>
        <fullName evidence="4">ARP6</fullName>
    </recommendedName>
</protein>
<proteinExistence type="predicted"/>
<dbReference type="PANTHER" id="PTHR11937">
    <property type="entry name" value="ACTIN"/>
    <property type="match status" value="1"/>
</dbReference>
<dbReference type="FunFam" id="3.30.420.40:FF:000058">
    <property type="entry name" value="Putative actin-related protein 5"/>
    <property type="match status" value="1"/>
</dbReference>
<dbReference type="InterPro" id="IPR043129">
    <property type="entry name" value="ATPase_NBD"/>
</dbReference>
<keyword evidence="3" id="KW-1185">Reference proteome</keyword>
<gene>
    <name evidence="2" type="ORF">EB796_005460</name>
</gene>
<dbReference type="Proteomes" id="UP000593567">
    <property type="component" value="Unassembled WGS sequence"/>
</dbReference>
<dbReference type="AlphaFoldDB" id="A0A7J7KC65"/>
<dbReference type="Gene3D" id="3.30.420.40">
    <property type="match status" value="1"/>
</dbReference>
<dbReference type="InterPro" id="IPR004000">
    <property type="entry name" value="Actin"/>
</dbReference>
<accession>A0A7J7KC65</accession>
<reference evidence="2" key="1">
    <citation type="submission" date="2020-06" db="EMBL/GenBank/DDBJ databases">
        <title>Draft genome of Bugula neritina, a colonial animal packing powerful symbionts and potential medicines.</title>
        <authorList>
            <person name="Rayko M."/>
        </authorList>
    </citation>
    <scope>NUCLEOTIDE SEQUENCE [LARGE SCALE GENOMIC DNA]</scope>
    <source>
        <strain evidence="2">Kwan_BN1</strain>
    </source>
</reference>
<evidence type="ECO:0000313" key="2">
    <source>
        <dbReference type="EMBL" id="KAF6036219.1"/>
    </source>
</evidence>